<reference evidence="2 3" key="1">
    <citation type="journal article" date="2013" name="Genome Announc.">
        <title>Draft Genome Sequence for Desulfovibrio africanus Strain PCS.</title>
        <authorList>
            <person name="Brown S.D."/>
            <person name="Utturkar S.M."/>
            <person name="Arkin A.P."/>
            <person name="Deutschbauer A.M."/>
            <person name="Elias D.A."/>
            <person name="Hazen T.C."/>
            <person name="Chakraborty R."/>
        </authorList>
    </citation>
    <scope>NUCLEOTIDE SEQUENCE [LARGE SCALE GENOMIC DNA]</scope>
    <source>
        <strain evidence="2 3">PCS</strain>
    </source>
</reference>
<organism evidence="2 3">
    <name type="scientific">Desulfocurvibacter africanus PCS</name>
    <dbReference type="NCBI Taxonomy" id="1262666"/>
    <lineage>
        <taxon>Bacteria</taxon>
        <taxon>Pseudomonadati</taxon>
        <taxon>Thermodesulfobacteriota</taxon>
        <taxon>Desulfovibrionia</taxon>
        <taxon>Desulfovibrionales</taxon>
        <taxon>Desulfovibrionaceae</taxon>
        <taxon>Desulfocurvibacter</taxon>
    </lineage>
</organism>
<dbReference type="AlphaFoldDB" id="M5PZK2"/>
<evidence type="ECO:0000313" key="3">
    <source>
        <dbReference type="Proteomes" id="UP000011922"/>
    </source>
</evidence>
<gene>
    <name evidence="2" type="ORF">PCS_03410</name>
</gene>
<proteinExistence type="predicted"/>
<accession>M5PZK2</accession>
<comment type="caution">
    <text evidence="2">The sequence shown here is derived from an EMBL/GenBank/DDBJ whole genome shotgun (WGS) entry which is preliminary data.</text>
</comment>
<dbReference type="Proteomes" id="UP000011922">
    <property type="component" value="Unassembled WGS sequence"/>
</dbReference>
<dbReference type="EMBL" id="AOSV01000038">
    <property type="protein sequence ID" value="EMG35926.1"/>
    <property type="molecule type" value="Genomic_DNA"/>
</dbReference>
<sequence>MNGDRMIAFALKLVLATMLGLWFLSHASVPASRTLVDIFLMQVVIIGFFFLGLGPTLRLGAKLLDLLSGMLGINSKYVLDPWRGTRTRCGRLPG</sequence>
<keyword evidence="1" id="KW-0472">Membrane</keyword>
<feature type="transmembrane region" description="Helical" evidence="1">
    <location>
        <begin position="6"/>
        <end position="24"/>
    </location>
</feature>
<keyword evidence="1" id="KW-0812">Transmembrane</keyword>
<protein>
    <submittedName>
        <fullName evidence="2">Uncharacterized protein</fullName>
    </submittedName>
</protein>
<keyword evidence="1" id="KW-1133">Transmembrane helix</keyword>
<name>M5PZK2_DESAF</name>
<evidence type="ECO:0000256" key="1">
    <source>
        <dbReference type="SAM" id="Phobius"/>
    </source>
</evidence>
<evidence type="ECO:0000313" key="2">
    <source>
        <dbReference type="EMBL" id="EMG35926.1"/>
    </source>
</evidence>
<dbReference type="PATRIC" id="fig|1262666.3.peg.3465"/>
<feature type="transmembrane region" description="Helical" evidence="1">
    <location>
        <begin position="36"/>
        <end position="57"/>
    </location>
</feature>